<dbReference type="PROSITE" id="PS00975">
    <property type="entry name" value="NMT_1"/>
    <property type="match status" value="1"/>
</dbReference>
<proteinExistence type="inferred from homology"/>
<evidence type="ECO:0000313" key="10">
    <source>
        <dbReference type="EMBL" id="WZN59180.1"/>
    </source>
</evidence>
<feature type="domain" description="Glycylpeptide N-tetradecanoyltransferase N-terminal" evidence="8">
    <location>
        <begin position="52"/>
        <end position="216"/>
    </location>
</feature>
<evidence type="ECO:0000259" key="8">
    <source>
        <dbReference type="Pfam" id="PF01233"/>
    </source>
</evidence>
<feature type="domain" description="Glycylpeptide N-tetradecanoyltransferase C-terminal" evidence="9">
    <location>
        <begin position="230"/>
        <end position="421"/>
    </location>
</feature>
<dbReference type="SUPFAM" id="SSF55729">
    <property type="entry name" value="Acyl-CoA N-acyltransferases (Nat)"/>
    <property type="match status" value="2"/>
</dbReference>
<feature type="region of interest" description="Disordered" evidence="7">
    <location>
        <begin position="31"/>
        <end position="51"/>
    </location>
</feature>
<gene>
    <name evidence="10" type="ORF">HKI87_01g07050</name>
</gene>
<sequence length="425" mass="48721">MEDKREIEALLEQMHLKEKEEAMQKKHSFWESQPVKQFSEEQNSETVEEGPVQVNQDAKGVRETGYALPGGYEWCDCDISSAEGAEEVYTLLSENYVEDDDNMFRFNYSSHFLSWALQPPGFKPFWHVGVRVIKSKKLVAFISAIPAKIRVGKNSPKGKDGVSMVEINFLCVHKKLRTKRLAPVLIREITRRVNLFDIWQASYTAGVIIPTPLATCRYFHRSLNPKKLIEVGFSKLGKRMTLSRTIKLHKLPQKTSTPGLRRMSKEDAPQVLELLNAYLAQFDLACLFQSVDEVEHWFLPRENVIYTYVVDAGEGKDGKRKITDIMSFYSLPSTIIGNEHHKELRAAFSYYNIANTASLKSLMEDALICARDENFDVFNALDIMQNAEFMKDLKFGIGDGHLQYYLYNWKVKKALTPQQVGLVLL</sequence>
<dbReference type="InterPro" id="IPR022678">
    <property type="entry name" value="NMT_CS"/>
</dbReference>
<keyword evidence="11" id="KW-1185">Reference proteome</keyword>
<evidence type="ECO:0000256" key="7">
    <source>
        <dbReference type="SAM" id="MobiDB-lite"/>
    </source>
</evidence>
<evidence type="ECO:0000259" key="9">
    <source>
        <dbReference type="Pfam" id="PF02799"/>
    </source>
</evidence>
<name>A0AAX4P046_9CHLO</name>
<evidence type="ECO:0000256" key="3">
    <source>
        <dbReference type="ARBA" id="ARBA00022679"/>
    </source>
</evidence>
<dbReference type="InterPro" id="IPR022677">
    <property type="entry name" value="NMT_C"/>
</dbReference>
<dbReference type="InterPro" id="IPR016181">
    <property type="entry name" value="Acyl_CoA_acyltransferase"/>
</dbReference>
<dbReference type="Pfam" id="PF02799">
    <property type="entry name" value="NMT_C"/>
    <property type="match status" value="1"/>
</dbReference>
<dbReference type="InterPro" id="IPR022676">
    <property type="entry name" value="NMT_N"/>
</dbReference>
<feature type="compositionally biased region" description="Polar residues" evidence="7">
    <location>
        <begin position="31"/>
        <end position="41"/>
    </location>
</feature>
<dbReference type="Pfam" id="PF01233">
    <property type="entry name" value="NMT"/>
    <property type="match status" value="1"/>
</dbReference>
<evidence type="ECO:0000256" key="1">
    <source>
        <dbReference type="ARBA" id="ARBA00009469"/>
    </source>
</evidence>
<dbReference type="PANTHER" id="PTHR11377">
    <property type="entry name" value="N-MYRISTOYL TRANSFERASE"/>
    <property type="match status" value="1"/>
</dbReference>
<dbReference type="PANTHER" id="PTHR11377:SF5">
    <property type="entry name" value="GLYCYLPEPTIDE N-TETRADECANOYLTRANSFERASE"/>
    <property type="match status" value="1"/>
</dbReference>
<evidence type="ECO:0000313" key="11">
    <source>
        <dbReference type="Proteomes" id="UP001472866"/>
    </source>
</evidence>
<dbReference type="GO" id="GO:0004379">
    <property type="term" value="F:glycylpeptide N-tetradecanoyltransferase activity"/>
    <property type="evidence" value="ECO:0007669"/>
    <property type="project" value="UniProtKB-EC"/>
</dbReference>
<protein>
    <recommendedName>
        <fullName evidence="2 5">Glycylpeptide N-tetradecanoyltransferase</fullName>
        <ecNumber evidence="2 5">2.3.1.97</ecNumber>
    </recommendedName>
</protein>
<keyword evidence="3 5" id="KW-0808">Transferase</keyword>
<dbReference type="FunFam" id="3.40.630.170:FF:000003">
    <property type="entry name" value="Glycylpeptide N-tetradecanoyltransferase"/>
    <property type="match status" value="1"/>
</dbReference>
<dbReference type="InterPro" id="IPR000903">
    <property type="entry name" value="NMT"/>
</dbReference>
<evidence type="ECO:0000256" key="6">
    <source>
        <dbReference type="RuleBase" id="RU004178"/>
    </source>
</evidence>
<dbReference type="PIRSF" id="PIRSF015892">
    <property type="entry name" value="N-myristl_transf"/>
    <property type="match status" value="1"/>
</dbReference>
<dbReference type="Proteomes" id="UP001472866">
    <property type="component" value="Chromosome 01"/>
</dbReference>
<evidence type="ECO:0000256" key="5">
    <source>
        <dbReference type="RuleBase" id="RU000586"/>
    </source>
</evidence>
<organism evidence="10 11">
    <name type="scientific">Chloropicon roscoffensis</name>
    <dbReference type="NCBI Taxonomy" id="1461544"/>
    <lineage>
        <taxon>Eukaryota</taxon>
        <taxon>Viridiplantae</taxon>
        <taxon>Chlorophyta</taxon>
        <taxon>Chloropicophyceae</taxon>
        <taxon>Chloropicales</taxon>
        <taxon>Chloropicaceae</taxon>
        <taxon>Chloropicon</taxon>
    </lineage>
</organism>
<accession>A0AAX4P046</accession>
<reference evidence="10 11" key="1">
    <citation type="submission" date="2024-03" db="EMBL/GenBank/DDBJ databases">
        <title>Complete genome sequence of the green alga Chloropicon roscoffensis RCC1871.</title>
        <authorList>
            <person name="Lemieux C."/>
            <person name="Pombert J.-F."/>
            <person name="Otis C."/>
            <person name="Turmel M."/>
        </authorList>
    </citation>
    <scope>NUCLEOTIDE SEQUENCE [LARGE SCALE GENOMIC DNA]</scope>
    <source>
        <strain evidence="10 11">RCC1871</strain>
    </source>
</reference>
<dbReference type="Gene3D" id="3.40.630.170">
    <property type="match status" value="1"/>
</dbReference>
<evidence type="ECO:0000256" key="4">
    <source>
        <dbReference type="ARBA" id="ARBA00023315"/>
    </source>
</evidence>
<comment type="catalytic activity">
    <reaction evidence="5">
        <text>N-terminal glycyl-[protein] + tetradecanoyl-CoA = N-tetradecanoylglycyl-[protein] + CoA + H(+)</text>
        <dbReference type="Rhea" id="RHEA:15521"/>
        <dbReference type="Rhea" id="RHEA-COMP:12666"/>
        <dbReference type="Rhea" id="RHEA-COMP:12667"/>
        <dbReference type="ChEBI" id="CHEBI:15378"/>
        <dbReference type="ChEBI" id="CHEBI:57287"/>
        <dbReference type="ChEBI" id="CHEBI:57385"/>
        <dbReference type="ChEBI" id="CHEBI:64723"/>
        <dbReference type="ChEBI" id="CHEBI:133050"/>
        <dbReference type="EC" id="2.3.1.97"/>
    </reaction>
</comment>
<comment type="similarity">
    <text evidence="1 6">Belongs to the NMT family.</text>
</comment>
<dbReference type="GO" id="GO:0005737">
    <property type="term" value="C:cytoplasm"/>
    <property type="evidence" value="ECO:0007669"/>
    <property type="project" value="TreeGrafter"/>
</dbReference>
<dbReference type="PROSITE" id="PS00976">
    <property type="entry name" value="NMT_2"/>
    <property type="match status" value="1"/>
</dbReference>
<dbReference type="AlphaFoldDB" id="A0AAX4P046"/>
<dbReference type="EMBL" id="CP151501">
    <property type="protein sequence ID" value="WZN59180.1"/>
    <property type="molecule type" value="Genomic_DNA"/>
</dbReference>
<dbReference type="EC" id="2.3.1.97" evidence="2 5"/>
<keyword evidence="4 5" id="KW-0012">Acyltransferase</keyword>
<comment type="function">
    <text evidence="5">Adds a myristoyl group to the N-terminal glycine residue of certain cellular proteins.</text>
</comment>
<evidence type="ECO:0000256" key="2">
    <source>
        <dbReference type="ARBA" id="ARBA00012923"/>
    </source>
</evidence>